<feature type="coiled-coil region" evidence="1">
    <location>
        <begin position="158"/>
        <end position="222"/>
    </location>
</feature>
<dbReference type="InterPro" id="IPR052258">
    <property type="entry name" value="Diverse_Func_Domain-Protein"/>
</dbReference>
<keyword evidence="1" id="KW-0175">Coiled coil</keyword>
<dbReference type="OrthoDB" id="1715639at2"/>
<evidence type="ECO:0000256" key="3">
    <source>
        <dbReference type="SAM" id="Phobius"/>
    </source>
</evidence>
<dbReference type="PANTHER" id="PTHR37612">
    <property type="entry name" value="FIBROIN HEAVY CHAIN FIB-H LIKE PROTEIN"/>
    <property type="match status" value="1"/>
</dbReference>
<accession>A0A0M6WVJ9</accession>
<proteinExistence type="predicted"/>
<reference evidence="5" key="1">
    <citation type="submission" date="2015-05" db="EMBL/GenBank/DDBJ databases">
        <authorList>
            <consortium name="Pathogen Informatics"/>
        </authorList>
    </citation>
    <scope>NUCLEOTIDE SEQUENCE [LARGE SCALE GENOMIC DNA]</scope>
    <source>
        <strain evidence="5">M72</strain>
    </source>
</reference>
<gene>
    <name evidence="4" type="ORF">M72_13531</name>
</gene>
<dbReference type="Proteomes" id="UP000049979">
    <property type="component" value="Unassembled WGS sequence"/>
</dbReference>
<keyword evidence="3" id="KW-1133">Transmembrane helix</keyword>
<feature type="transmembrane region" description="Helical" evidence="3">
    <location>
        <begin position="54"/>
        <end position="74"/>
    </location>
</feature>
<keyword evidence="3" id="KW-0812">Transmembrane</keyword>
<feature type="transmembrane region" description="Helical" evidence="3">
    <location>
        <begin position="23"/>
        <end position="48"/>
    </location>
</feature>
<feature type="compositionally biased region" description="Low complexity" evidence="2">
    <location>
        <begin position="271"/>
        <end position="298"/>
    </location>
</feature>
<dbReference type="PANTHER" id="PTHR37612:SF20">
    <property type="entry name" value="PER-HEXAMER REPEAT PROTEIN 5-RELATED"/>
    <property type="match status" value="1"/>
</dbReference>
<feature type="transmembrane region" description="Helical" evidence="3">
    <location>
        <begin position="138"/>
        <end position="155"/>
    </location>
</feature>
<organism evidence="4 5">
    <name type="scientific">Roseburia faecis</name>
    <dbReference type="NCBI Taxonomy" id="301302"/>
    <lineage>
        <taxon>Bacteria</taxon>
        <taxon>Bacillati</taxon>
        <taxon>Bacillota</taxon>
        <taxon>Clostridia</taxon>
        <taxon>Lachnospirales</taxon>
        <taxon>Lachnospiraceae</taxon>
        <taxon>Roseburia</taxon>
    </lineage>
</organism>
<evidence type="ECO:0000256" key="1">
    <source>
        <dbReference type="SAM" id="Coils"/>
    </source>
</evidence>
<protein>
    <submittedName>
        <fullName evidence="4">Uncharacterized protein</fullName>
    </submittedName>
</protein>
<feature type="compositionally biased region" description="Basic and acidic residues" evidence="2">
    <location>
        <begin position="365"/>
        <end position="378"/>
    </location>
</feature>
<dbReference type="STRING" id="301302.ERS852420_01215"/>
<sequence length="429" mass="45911">MDEKAFLLQEIRYSKRKQNVKKFLRYESTGIAAGGTIAMVLEGCAVFVPFYTVHVWAVLAVLCGAAAGGIYTVMKRCTMVQAAQQIDRFGFQERIVTAYGRIGKEGSIDQMQRSDAVHMLQEDHAWKKARVCPDRRKLVALFLSLGLALVLSFVPSPAHKQAQQRHAIRQEAREKEKEIQKVMDALKQTDTSSMTKEQKKALQELIQSLALSQKEMQQADTKQALASAGQKLSYKYGQAAQISGADALASVLKNIQVNTNTGNQLAQGDVQSTTQNTTQSGTQRGESTQSSETSSQDSGDGEDSGSGKDGSGSGNGSGNGTGKGKGSGNGSGTGNGTGSGRGTGSGGGTHDYVSVPNKLGNDSSITKDKGDSKNSDYYKAKNGLAWKGEHVDLDSVVGDYTKEAYEGIANGKYPAGMEDVIRNYFENLN</sequence>
<dbReference type="EMBL" id="CVRR01000048">
    <property type="protein sequence ID" value="CRL41721.1"/>
    <property type="molecule type" value="Genomic_DNA"/>
</dbReference>
<feature type="region of interest" description="Disordered" evidence="2">
    <location>
        <begin position="266"/>
        <end position="378"/>
    </location>
</feature>
<keyword evidence="5" id="KW-1185">Reference proteome</keyword>
<dbReference type="AlphaFoldDB" id="A0A0M6WVJ9"/>
<evidence type="ECO:0000313" key="5">
    <source>
        <dbReference type="Proteomes" id="UP000049979"/>
    </source>
</evidence>
<name>A0A0M6WVJ9_9FIRM</name>
<evidence type="ECO:0000313" key="4">
    <source>
        <dbReference type="EMBL" id="CRL41721.1"/>
    </source>
</evidence>
<dbReference type="RefSeq" id="WP_055068533.1">
    <property type="nucleotide sequence ID" value="NZ_CP173697.1"/>
</dbReference>
<feature type="compositionally biased region" description="Gly residues" evidence="2">
    <location>
        <begin position="307"/>
        <end position="349"/>
    </location>
</feature>
<keyword evidence="3" id="KW-0472">Membrane</keyword>
<evidence type="ECO:0000256" key="2">
    <source>
        <dbReference type="SAM" id="MobiDB-lite"/>
    </source>
</evidence>